<keyword evidence="4" id="KW-0488">Methylation</keyword>
<dbReference type="Proteomes" id="UP001344447">
    <property type="component" value="Unassembled WGS sequence"/>
</dbReference>
<evidence type="ECO:0000256" key="1">
    <source>
        <dbReference type="ARBA" id="ARBA00004342"/>
    </source>
</evidence>
<dbReference type="PRINTS" id="PR00449">
    <property type="entry name" value="RASTRNSFRMNG"/>
</dbReference>
<organism evidence="10 11">
    <name type="scientific">Dictyostelium firmibasis</name>
    <dbReference type="NCBI Taxonomy" id="79012"/>
    <lineage>
        <taxon>Eukaryota</taxon>
        <taxon>Amoebozoa</taxon>
        <taxon>Evosea</taxon>
        <taxon>Eumycetozoa</taxon>
        <taxon>Dictyostelia</taxon>
        <taxon>Dictyosteliales</taxon>
        <taxon>Dictyosteliaceae</taxon>
        <taxon>Dictyostelium</taxon>
    </lineage>
</organism>
<dbReference type="InterPro" id="IPR003578">
    <property type="entry name" value="Small_GTPase_Rho"/>
</dbReference>
<proteinExistence type="inferred from homology"/>
<dbReference type="GO" id="GO:0005886">
    <property type="term" value="C:plasma membrane"/>
    <property type="evidence" value="ECO:0007669"/>
    <property type="project" value="UniProtKB-SubCell"/>
</dbReference>
<keyword evidence="5" id="KW-0547">Nucleotide-binding</keyword>
<dbReference type="CDD" id="cd00157">
    <property type="entry name" value="Rho"/>
    <property type="match status" value="1"/>
</dbReference>
<keyword evidence="8" id="KW-0449">Lipoprotein</keyword>
<evidence type="ECO:0000256" key="9">
    <source>
        <dbReference type="ARBA" id="ARBA00023289"/>
    </source>
</evidence>
<name>A0AAN7Z0E2_9MYCE</name>
<dbReference type="InterPro" id="IPR005225">
    <property type="entry name" value="Small_GTP-bd"/>
</dbReference>
<protein>
    <submittedName>
        <fullName evidence="10">Uncharacterized protein</fullName>
    </submittedName>
</protein>
<dbReference type="SMART" id="SM00174">
    <property type="entry name" value="RHO"/>
    <property type="match status" value="1"/>
</dbReference>
<evidence type="ECO:0000256" key="4">
    <source>
        <dbReference type="ARBA" id="ARBA00022481"/>
    </source>
</evidence>
<comment type="subcellular location">
    <subcellularLocation>
        <location evidence="1">Cell membrane</location>
        <topology evidence="1">Lipid-anchor</topology>
        <orientation evidence="1">Cytoplasmic side</orientation>
    </subcellularLocation>
</comment>
<reference evidence="10 11" key="1">
    <citation type="submission" date="2023-11" db="EMBL/GenBank/DDBJ databases">
        <title>Dfirmibasis_genome.</title>
        <authorList>
            <person name="Edelbroek B."/>
            <person name="Kjellin J."/>
            <person name="Jerlstrom-Hultqvist J."/>
            <person name="Soderbom F."/>
        </authorList>
    </citation>
    <scope>NUCLEOTIDE SEQUENCE [LARGE SCALE GENOMIC DNA]</scope>
    <source>
        <strain evidence="10 11">TNS-C-14</strain>
    </source>
</reference>
<dbReference type="AlphaFoldDB" id="A0AAN7Z0E2"/>
<dbReference type="SMART" id="SM00175">
    <property type="entry name" value="RAB"/>
    <property type="match status" value="1"/>
</dbReference>
<keyword evidence="9" id="KW-0636">Prenylation</keyword>
<dbReference type="SUPFAM" id="SSF52540">
    <property type="entry name" value="P-loop containing nucleoside triphosphate hydrolases"/>
    <property type="match status" value="1"/>
</dbReference>
<dbReference type="SMART" id="SM00173">
    <property type="entry name" value="RAS"/>
    <property type="match status" value="1"/>
</dbReference>
<dbReference type="Gene3D" id="3.40.50.300">
    <property type="entry name" value="P-loop containing nucleotide triphosphate hydrolases"/>
    <property type="match status" value="1"/>
</dbReference>
<comment type="similarity">
    <text evidence="2">Belongs to the small GTPase superfamily. Rho family.</text>
</comment>
<evidence type="ECO:0000256" key="6">
    <source>
        <dbReference type="ARBA" id="ARBA00023134"/>
    </source>
</evidence>
<keyword evidence="3" id="KW-1003">Cell membrane</keyword>
<dbReference type="Pfam" id="PF00071">
    <property type="entry name" value="Ras"/>
    <property type="match status" value="1"/>
</dbReference>
<keyword evidence="7" id="KW-0472">Membrane</keyword>
<dbReference type="PROSITE" id="PS51421">
    <property type="entry name" value="RAS"/>
    <property type="match status" value="1"/>
</dbReference>
<evidence type="ECO:0000256" key="5">
    <source>
        <dbReference type="ARBA" id="ARBA00022741"/>
    </source>
</evidence>
<comment type="caution">
    <text evidence="10">The sequence shown here is derived from an EMBL/GenBank/DDBJ whole genome shotgun (WGS) entry which is preliminary data.</text>
</comment>
<gene>
    <name evidence="10" type="ORF">RB653_004752</name>
</gene>
<dbReference type="PROSITE" id="PS51420">
    <property type="entry name" value="RHO"/>
    <property type="match status" value="1"/>
</dbReference>
<evidence type="ECO:0000256" key="7">
    <source>
        <dbReference type="ARBA" id="ARBA00023136"/>
    </source>
</evidence>
<dbReference type="NCBIfam" id="TIGR00231">
    <property type="entry name" value="small_GTP"/>
    <property type="match status" value="1"/>
</dbReference>
<keyword evidence="6" id="KW-0342">GTP-binding</keyword>
<dbReference type="PROSITE" id="PS51419">
    <property type="entry name" value="RAB"/>
    <property type="match status" value="1"/>
</dbReference>
<evidence type="ECO:0000256" key="8">
    <source>
        <dbReference type="ARBA" id="ARBA00023288"/>
    </source>
</evidence>
<keyword evidence="11" id="KW-1185">Reference proteome</keyword>
<dbReference type="PANTHER" id="PTHR24072">
    <property type="entry name" value="RHO FAMILY GTPASE"/>
    <property type="match status" value="1"/>
</dbReference>
<dbReference type="InterPro" id="IPR001806">
    <property type="entry name" value="Small_GTPase"/>
</dbReference>
<dbReference type="FunFam" id="3.40.50.300:FF:001799">
    <property type="entry name" value="Rac2 family GTP-binding protein, putative"/>
    <property type="match status" value="1"/>
</dbReference>
<dbReference type="GO" id="GO:0005525">
    <property type="term" value="F:GTP binding"/>
    <property type="evidence" value="ECO:0007669"/>
    <property type="project" value="UniProtKB-KW"/>
</dbReference>
<dbReference type="EMBL" id="JAVFKY010000001">
    <property type="protein sequence ID" value="KAK5583162.1"/>
    <property type="molecule type" value="Genomic_DNA"/>
</dbReference>
<dbReference type="InterPro" id="IPR027417">
    <property type="entry name" value="P-loop_NTPase"/>
</dbReference>
<evidence type="ECO:0000256" key="3">
    <source>
        <dbReference type="ARBA" id="ARBA00022475"/>
    </source>
</evidence>
<dbReference type="GO" id="GO:0003924">
    <property type="term" value="F:GTPase activity"/>
    <property type="evidence" value="ECO:0007669"/>
    <property type="project" value="InterPro"/>
</dbReference>
<dbReference type="GO" id="GO:0007264">
    <property type="term" value="P:small GTPase-mediated signal transduction"/>
    <property type="evidence" value="ECO:0007669"/>
    <property type="project" value="InterPro"/>
</dbReference>
<sequence>MNSKYIKAVTIGDGAVGKTSLLVTKYNGTFPFDYTPTVIDSHITQIIINDQSYDLCCWDTGGGEKYARLRPLSYLHINVFVICFSVSSRESYYKCETYWSAEVTKFFPSVPIILVGTKIDLREFDDNLNKSEFITYEEGIEMKDKINASAYIECSSLLNKNLNDLFEMITIVGNNDIESRIPRELLSNISKEYNNDKKKKCIIC</sequence>
<evidence type="ECO:0000256" key="2">
    <source>
        <dbReference type="ARBA" id="ARBA00010142"/>
    </source>
</evidence>
<evidence type="ECO:0000313" key="10">
    <source>
        <dbReference type="EMBL" id="KAK5583162.1"/>
    </source>
</evidence>
<dbReference type="SMART" id="SM00176">
    <property type="entry name" value="RAN"/>
    <property type="match status" value="1"/>
</dbReference>
<accession>A0AAN7Z0E2</accession>
<evidence type="ECO:0000313" key="11">
    <source>
        <dbReference type="Proteomes" id="UP001344447"/>
    </source>
</evidence>